<dbReference type="PROSITE" id="PS50097">
    <property type="entry name" value="BTB"/>
    <property type="match status" value="1"/>
</dbReference>
<evidence type="ECO:0000259" key="2">
    <source>
        <dbReference type="PROSITE" id="PS50097"/>
    </source>
</evidence>
<dbReference type="OrthoDB" id="1022638at2759"/>
<dbReference type="Gene3D" id="3.30.710.10">
    <property type="entry name" value="Potassium Channel Kv1.1, Chain A"/>
    <property type="match status" value="1"/>
</dbReference>
<evidence type="ECO:0000256" key="1">
    <source>
        <dbReference type="SAM" id="MobiDB-lite"/>
    </source>
</evidence>
<evidence type="ECO:0000313" key="3">
    <source>
        <dbReference type="EMBL" id="KAF2966741.1"/>
    </source>
</evidence>
<name>A0A7C8ILM3_9PEZI</name>
<dbReference type="Pfam" id="PF00651">
    <property type="entry name" value="BTB"/>
    <property type="match status" value="1"/>
</dbReference>
<keyword evidence="4" id="KW-1185">Reference proteome</keyword>
<dbReference type="CDD" id="cd18186">
    <property type="entry name" value="BTB_POZ_ZBTB_KLHL-like"/>
    <property type="match status" value="1"/>
</dbReference>
<dbReference type="SUPFAM" id="SSF54695">
    <property type="entry name" value="POZ domain"/>
    <property type="match status" value="1"/>
</dbReference>
<dbReference type="InParanoid" id="A0A7C8ILM3"/>
<dbReference type="EMBL" id="WUBL01000082">
    <property type="protein sequence ID" value="KAF2966741.1"/>
    <property type="molecule type" value="Genomic_DNA"/>
</dbReference>
<sequence length="726" mass="81291">MSLSSKVKSPDNEHQLRPQVPATTHHSPARAPLGTIGIGVETGFILQSRDPEPGDSSLTLFARSLAANHNRSVPLPNPRMDSLVQNLGDGPSHMAWKLVRNQTCETKSSPWGIEMVSPIFRLMPNSSWRAAIQKTWGFLEENYKVTADETCSTHVHMSIVGDYSVIQVKRLAQAIIHFEPAFEALLPRDQRGNEYARSNWIDNLHFGYGEVSRTDAIAKLERCGTVDEVIELMNPQNSRYFCWNFQGIKKYSTVEFRRGAGSTSSADVFRWVELATSFLRASIKMSTQASIRKFSPDIGGLIQYLSQDVDDTEGVGESRYLWDRFAGLRPSDRLDPIPIGELSPEKRKKLEQKISLDQQSNPILDNIAVAKTQALSTQHQVVTGSSLKALHQLVNQSIALTILHTPSMAHSSRSLEEQLKATSGYSDLTIVCQGVEFAAHRFIVCAHSEVLTAALAGNFSEAESRTVNMDFDLDSVKRFLEFLYTGDYHETPDPALALITSMPTHDKRIQDAMVQQNTEQAIDSVLADQLGNFMINGINETAESWICHCRMSCLADYYNVDRLSAISLAKLEEGLRSEWCVESFCALLLECLDEIGNTGTLCLLGDIAAEHYNEPAIFRLFEAGGSSERLAPFVLTSCIKRLNETKALGREAGSRCEQLKYELGEKESKLTQHLRNLEECKSLLENWSQCRNTNCEAEFKCYFDTKGPDHSPTYILRCARCRCRHE</sequence>
<accession>A0A7C8ILM3</accession>
<comment type="caution">
    <text evidence="3">The sequence shown here is derived from an EMBL/GenBank/DDBJ whole genome shotgun (WGS) entry which is preliminary data.</text>
</comment>
<dbReference type="InterPro" id="IPR022025">
    <property type="entry name" value="Amidoligase_2"/>
</dbReference>
<evidence type="ECO:0000313" key="4">
    <source>
        <dbReference type="Proteomes" id="UP000481858"/>
    </source>
</evidence>
<protein>
    <recommendedName>
        <fullName evidence="2">BTB domain-containing protein</fullName>
    </recommendedName>
</protein>
<dbReference type="Pfam" id="PF12224">
    <property type="entry name" value="Amidoligase_2"/>
    <property type="match status" value="1"/>
</dbReference>
<dbReference type="AlphaFoldDB" id="A0A7C8ILM3"/>
<dbReference type="InterPro" id="IPR000210">
    <property type="entry name" value="BTB/POZ_dom"/>
</dbReference>
<reference evidence="3 4" key="1">
    <citation type="submission" date="2019-12" db="EMBL/GenBank/DDBJ databases">
        <title>Draft genome sequence of the ascomycete Xylaria multiplex DSM 110363.</title>
        <authorList>
            <person name="Buettner E."/>
            <person name="Kellner H."/>
        </authorList>
    </citation>
    <scope>NUCLEOTIDE SEQUENCE [LARGE SCALE GENOMIC DNA]</scope>
    <source>
        <strain evidence="3 4">DSM 110363</strain>
    </source>
</reference>
<proteinExistence type="predicted"/>
<organism evidence="3 4">
    <name type="scientific">Xylaria multiplex</name>
    <dbReference type="NCBI Taxonomy" id="323545"/>
    <lineage>
        <taxon>Eukaryota</taxon>
        <taxon>Fungi</taxon>
        <taxon>Dikarya</taxon>
        <taxon>Ascomycota</taxon>
        <taxon>Pezizomycotina</taxon>
        <taxon>Sordariomycetes</taxon>
        <taxon>Xylariomycetidae</taxon>
        <taxon>Xylariales</taxon>
        <taxon>Xylariaceae</taxon>
        <taxon>Xylaria</taxon>
    </lineage>
</organism>
<dbReference type="Proteomes" id="UP000481858">
    <property type="component" value="Unassembled WGS sequence"/>
</dbReference>
<feature type="domain" description="BTB" evidence="2">
    <location>
        <begin position="426"/>
        <end position="492"/>
    </location>
</feature>
<feature type="region of interest" description="Disordered" evidence="1">
    <location>
        <begin position="1"/>
        <end position="33"/>
    </location>
</feature>
<dbReference type="SMART" id="SM00225">
    <property type="entry name" value="BTB"/>
    <property type="match status" value="1"/>
</dbReference>
<dbReference type="PANTHER" id="PTHR47843:SF5">
    <property type="entry name" value="BTB_POZ DOMAIN PROTEIN"/>
    <property type="match status" value="1"/>
</dbReference>
<dbReference type="PANTHER" id="PTHR47843">
    <property type="entry name" value="BTB DOMAIN-CONTAINING PROTEIN-RELATED"/>
    <property type="match status" value="1"/>
</dbReference>
<gene>
    <name evidence="3" type="ORF">GQX73_g6834</name>
</gene>
<dbReference type="InterPro" id="IPR011333">
    <property type="entry name" value="SKP1/BTB/POZ_sf"/>
</dbReference>